<protein>
    <recommendedName>
        <fullName evidence="4">Antigenic cell wall galactomannoprotein</fullName>
    </recommendedName>
</protein>
<organism evidence="2 3">
    <name type="scientific">Trichoderma asperellum (strain ATCC 204424 / CBS 433.97 / NBRC 101777)</name>
    <dbReference type="NCBI Taxonomy" id="1042311"/>
    <lineage>
        <taxon>Eukaryota</taxon>
        <taxon>Fungi</taxon>
        <taxon>Dikarya</taxon>
        <taxon>Ascomycota</taxon>
        <taxon>Pezizomycotina</taxon>
        <taxon>Sordariomycetes</taxon>
        <taxon>Hypocreomycetidae</taxon>
        <taxon>Hypocreales</taxon>
        <taxon>Hypocreaceae</taxon>
        <taxon>Trichoderma</taxon>
    </lineage>
</organism>
<dbReference type="Pfam" id="PF12296">
    <property type="entry name" value="HsbA"/>
    <property type="match status" value="1"/>
</dbReference>
<evidence type="ECO:0008006" key="4">
    <source>
        <dbReference type="Google" id="ProtNLM"/>
    </source>
</evidence>
<feature type="chain" id="PRO_5015597942" description="Antigenic cell wall galactomannoprotein" evidence="1">
    <location>
        <begin position="18"/>
        <end position="174"/>
    </location>
</feature>
<dbReference type="InterPro" id="IPR021054">
    <property type="entry name" value="Cell_wall_mannoprotein_1"/>
</dbReference>
<dbReference type="Proteomes" id="UP000240493">
    <property type="component" value="Unassembled WGS sequence"/>
</dbReference>
<evidence type="ECO:0000313" key="3">
    <source>
        <dbReference type="Proteomes" id="UP000240493"/>
    </source>
</evidence>
<proteinExistence type="predicted"/>
<evidence type="ECO:0000313" key="2">
    <source>
        <dbReference type="EMBL" id="PTB39401.1"/>
    </source>
</evidence>
<dbReference type="EMBL" id="KZ679264">
    <property type="protein sequence ID" value="PTB39401.1"/>
    <property type="molecule type" value="Genomic_DNA"/>
</dbReference>
<dbReference type="PANTHER" id="PTHR38123">
    <property type="entry name" value="CELL WALL SERINE-THREONINE-RICH GALACTOMANNOPROTEIN MP1 (AFU_ORTHOLOGUE AFUA_4G03240)"/>
    <property type="match status" value="1"/>
</dbReference>
<name>A0A2T3Z3L2_TRIA4</name>
<keyword evidence="1" id="KW-0732">Signal</keyword>
<feature type="signal peptide" evidence="1">
    <location>
        <begin position="1"/>
        <end position="17"/>
    </location>
</feature>
<dbReference type="OrthoDB" id="2422134at2759"/>
<reference evidence="2 3" key="1">
    <citation type="submission" date="2016-07" db="EMBL/GenBank/DDBJ databases">
        <title>Multiple horizontal gene transfer events from other fungi enriched the ability of initially mycotrophic Trichoderma (Ascomycota) to feed on dead plant biomass.</title>
        <authorList>
            <consortium name="DOE Joint Genome Institute"/>
            <person name="Aerts A."/>
            <person name="Atanasova L."/>
            <person name="Chenthamara K."/>
            <person name="Zhang J."/>
            <person name="Grujic M."/>
            <person name="Henrissat B."/>
            <person name="Kuo A."/>
            <person name="Salamov A."/>
            <person name="Lipzen A."/>
            <person name="Labutti K."/>
            <person name="Barry K."/>
            <person name="Miao Y."/>
            <person name="Rahimi M.J."/>
            <person name="Shen Q."/>
            <person name="Grigoriev I.V."/>
            <person name="Kubicek C.P."/>
            <person name="Druzhinina I.S."/>
        </authorList>
    </citation>
    <scope>NUCLEOTIDE SEQUENCE [LARGE SCALE GENOMIC DNA]</scope>
    <source>
        <strain evidence="2 3">CBS 433.97</strain>
    </source>
</reference>
<dbReference type="Gene3D" id="1.20.1280.140">
    <property type="match status" value="1"/>
</dbReference>
<dbReference type="GO" id="GO:0005576">
    <property type="term" value="C:extracellular region"/>
    <property type="evidence" value="ECO:0007669"/>
    <property type="project" value="TreeGrafter"/>
</dbReference>
<gene>
    <name evidence="2" type="ORF">M441DRAFT_143344</name>
</gene>
<accession>A0A2T3Z3L2</accession>
<evidence type="ECO:0000256" key="1">
    <source>
        <dbReference type="SAM" id="SignalP"/>
    </source>
</evidence>
<keyword evidence="3" id="KW-1185">Reference proteome</keyword>
<sequence length="174" mass="18480">MKFQLISLLALLPSALAQTDPNPILTALGTITSDTTSLNTTVANFDGDPLNLIKITIQSAQLLCDINKGTDTANKAANLTFDQTLAIATATLALATDVNQTITTIINTKPQFDKLLVVDPVILLNLKLEQDATRKFSAAVVAKVPEALQSVAKGLTQGIDDSFAEGIAVYEHFL</sequence>
<dbReference type="PANTHER" id="PTHR38123:SF4">
    <property type="entry name" value="CELL WALL GALACTOMANNOPROTEIN, PUTATIVE (AFU_ORTHOLOGUE AFUA_4G00870)-RELATED"/>
    <property type="match status" value="1"/>
</dbReference>
<dbReference type="AlphaFoldDB" id="A0A2T3Z3L2"/>